<proteinExistence type="predicted"/>
<comment type="caution">
    <text evidence="6">The sequence shown here is derived from an EMBL/GenBank/DDBJ whole genome shotgun (WGS) entry which is preliminary data.</text>
</comment>
<evidence type="ECO:0000256" key="3">
    <source>
        <dbReference type="ARBA" id="ARBA00023242"/>
    </source>
</evidence>
<dbReference type="InterPro" id="IPR036224">
    <property type="entry name" value="GINS_bundle-like_dom_sf"/>
</dbReference>
<keyword evidence="2" id="KW-0235">DNA replication</keyword>
<dbReference type="PANTHER" id="PTHR21206:SF0">
    <property type="entry name" value="DNA REPLICATION COMPLEX GINS PROTEIN SLD5"/>
    <property type="match status" value="1"/>
</dbReference>
<feature type="region of interest" description="Disordered" evidence="4">
    <location>
        <begin position="1"/>
        <end position="30"/>
    </location>
</feature>
<dbReference type="SUPFAM" id="SSF158573">
    <property type="entry name" value="GINS helical bundle-like"/>
    <property type="match status" value="1"/>
</dbReference>
<evidence type="ECO:0000313" key="7">
    <source>
        <dbReference type="Proteomes" id="UP000324800"/>
    </source>
</evidence>
<dbReference type="EMBL" id="SNRW01003017">
    <property type="protein sequence ID" value="KAA6391035.1"/>
    <property type="molecule type" value="Genomic_DNA"/>
</dbReference>
<evidence type="ECO:0000313" key="6">
    <source>
        <dbReference type="EMBL" id="KAA6391035.1"/>
    </source>
</evidence>
<evidence type="ECO:0000256" key="2">
    <source>
        <dbReference type="ARBA" id="ARBA00022705"/>
    </source>
</evidence>
<dbReference type="AlphaFoldDB" id="A0A5J4W8L9"/>
<comment type="subcellular location">
    <subcellularLocation>
        <location evidence="1">Nucleus</location>
    </subcellularLocation>
</comment>
<reference evidence="6 7" key="1">
    <citation type="submission" date="2019-03" db="EMBL/GenBank/DDBJ databases">
        <title>Single cell metagenomics reveals metabolic interactions within the superorganism composed of flagellate Streblomastix strix and complex community of Bacteroidetes bacteria on its surface.</title>
        <authorList>
            <person name="Treitli S.C."/>
            <person name="Kolisko M."/>
            <person name="Husnik F."/>
            <person name="Keeling P."/>
            <person name="Hampl V."/>
        </authorList>
    </citation>
    <scope>NUCLEOTIDE SEQUENCE [LARGE SCALE GENOMIC DNA]</scope>
    <source>
        <strain evidence="6">ST1C</strain>
    </source>
</reference>
<gene>
    <name evidence="6" type="ORF">EZS28_013436</name>
</gene>
<sequence>MMLKANPASPPVLTPPRITPPSQQNQASSEQKINMSMLRHLGFTDAHLQFQTVTEQQEPQEKHDILGDLRETWLNEKCSPELLYFQGDIVKRASELLKRLSPVGQDKIQANILELGYARNRWLLCSYFRIRLFKIQKHFRLLRTHPEYFGRLSEQERKFLDAFSQTSLSRMDAMMFDGVSDPGVVARLRMYQDKKDGELDHPPFNMDRYVFAQAVDEVEINDSIINMDEIICAKYSIISDLVIANKVRLI</sequence>
<dbReference type="GO" id="GO:0006261">
    <property type="term" value="P:DNA-templated DNA replication"/>
    <property type="evidence" value="ECO:0007669"/>
    <property type="project" value="InterPro"/>
</dbReference>
<evidence type="ECO:0000256" key="4">
    <source>
        <dbReference type="SAM" id="MobiDB-lite"/>
    </source>
</evidence>
<protein>
    <recommendedName>
        <fullName evidence="5">GINS subunit domain-containing protein</fullName>
    </recommendedName>
</protein>
<dbReference type="GO" id="GO:0000811">
    <property type="term" value="C:GINS complex"/>
    <property type="evidence" value="ECO:0007669"/>
    <property type="project" value="TreeGrafter"/>
</dbReference>
<dbReference type="Gene3D" id="1.20.58.1030">
    <property type="match status" value="1"/>
</dbReference>
<dbReference type="InterPro" id="IPR021151">
    <property type="entry name" value="GINS_A"/>
</dbReference>
<accession>A0A5J4W8L9</accession>
<evidence type="ECO:0000259" key="5">
    <source>
        <dbReference type="Pfam" id="PF05916"/>
    </source>
</evidence>
<dbReference type="OrthoDB" id="338231at2759"/>
<dbReference type="Pfam" id="PF05916">
    <property type="entry name" value="Sld5"/>
    <property type="match status" value="1"/>
</dbReference>
<dbReference type="Proteomes" id="UP000324800">
    <property type="component" value="Unassembled WGS sequence"/>
</dbReference>
<feature type="compositionally biased region" description="Pro residues" evidence="4">
    <location>
        <begin position="8"/>
        <end position="19"/>
    </location>
</feature>
<evidence type="ECO:0000256" key="1">
    <source>
        <dbReference type="ARBA" id="ARBA00004123"/>
    </source>
</evidence>
<name>A0A5J4W8L9_9EUKA</name>
<dbReference type="InterPro" id="IPR038749">
    <property type="entry name" value="Sld5_GINS_A"/>
</dbReference>
<feature type="domain" description="GINS subunit" evidence="5">
    <location>
        <begin position="107"/>
        <end position="169"/>
    </location>
</feature>
<organism evidence="6 7">
    <name type="scientific">Streblomastix strix</name>
    <dbReference type="NCBI Taxonomy" id="222440"/>
    <lineage>
        <taxon>Eukaryota</taxon>
        <taxon>Metamonada</taxon>
        <taxon>Preaxostyla</taxon>
        <taxon>Oxymonadida</taxon>
        <taxon>Streblomastigidae</taxon>
        <taxon>Streblomastix</taxon>
    </lineage>
</organism>
<dbReference type="CDD" id="cd11711">
    <property type="entry name" value="GINS_A_Sld5"/>
    <property type="match status" value="1"/>
</dbReference>
<dbReference type="InterPro" id="IPR008591">
    <property type="entry name" value="GINS_Sld5"/>
</dbReference>
<keyword evidence="3" id="KW-0539">Nucleus</keyword>
<dbReference type="PANTHER" id="PTHR21206">
    <property type="entry name" value="SLD5 PROTEIN"/>
    <property type="match status" value="1"/>
</dbReference>
<dbReference type="GO" id="GO:0000727">
    <property type="term" value="P:double-strand break repair via break-induced replication"/>
    <property type="evidence" value="ECO:0007669"/>
    <property type="project" value="TreeGrafter"/>
</dbReference>